<comment type="caution">
    <text evidence="2">The sequence shown here is derived from an EMBL/GenBank/DDBJ whole genome shotgun (WGS) entry which is preliminary data.</text>
</comment>
<protein>
    <recommendedName>
        <fullName evidence="4">DUF192 domain-containing protein</fullName>
    </recommendedName>
</protein>
<evidence type="ECO:0008006" key="4">
    <source>
        <dbReference type="Google" id="ProtNLM"/>
    </source>
</evidence>
<sequence length="165" mass="18702">MKLIKPFTLSLAALLTLSSCNNTSGSDKVITMETPAFNKEGELSLYKASGKLIRTIDVEVADTAFEQETDLKNRDLLKAHQGMLFLYPEEDLRGYFMKDIRYPLDIIFINRDNRIVSFAENTTPLDDSTFLPSQVPAQLVLKINGGLSEEWVIEVGDYVEWKFTN</sequence>
<dbReference type="InterPro" id="IPR038695">
    <property type="entry name" value="Saro_0823-like_sf"/>
</dbReference>
<feature type="chain" id="PRO_5001987897" description="DUF192 domain-containing protein" evidence="1">
    <location>
        <begin position="25"/>
        <end position="165"/>
    </location>
</feature>
<reference evidence="2 3" key="1">
    <citation type="submission" date="2014-10" db="EMBL/GenBank/DDBJ databases">
        <title>Draft genome sequence of the proteorhodopsin-containing marine bacterium Dokdonia donghaensis.</title>
        <authorList>
            <person name="Gomez-Consarnau L."/>
            <person name="Gonzalez J.M."/>
            <person name="Riedel T."/>
            <person name="Jaenicke S."/>
            <person name="Wagner-Doebler I."/>
            <person name="Fuhrman J.A."/>
        </authorList>
    </citation>
    <scope>NUCLEOTIDE SEQUENCE [LARGE SCALE GENOMIC DNA]</scope>
    <source>
        <strain evidence="2 3">DSW-1</strain>
    </source>
</reference>
<dbReference type="RefSeq" id="WP_035325213.1">
    <property type="nucleotide sequence ID" value="NZ_CP015125.1"/>
</dbReference>
<dbReference type="PANTHER" id="PTHR37953">
    <property type="entry name" value="UPF0127 PROTEIN MJ1496"/>
    <property type="match status" value="1"/>
</dbReference>
<keyword evidence="3" id="KW-1185">Reference proteome</keyword>
<dbReference type="PATRIC" id="fig|1300343.5.peg.2759"/>
<dbReference type="InterPro" id="IPR003795">
    <property type="entry name" value="DUF192"/>
</dbReference>
<dbReference type="KEGG" id="ddo:I597_2718"/>
<gene>
    <name evidence="2" type="ORF">NV36_04735</name>
</gene>
<keyword evidence="1" id="KW-0732">Signal</keyword>
<dbReference type="Pfam" id="PF02643">
    <property type="entry name" value="DUF192"/>
    <property type="match status" value="1"/>
</dbReference>
<dbReference type="OrthoDB" id="5526466at2"/>
<name>A0A0A2GUK6_9FLAO</name>
<proteinExistence type="predicted"/>
<evidence type="ECO:0000313" key="2">
    <source>
        <dbReference type="EMBL" id="KGO06208.1"/>
    </source>
</evidence>
<evidence type="ECO:0000256" key="1">
    <source>
        <dbReference type="SAM" id="SignalP"/>
    </source>
</evidence>
<dbReference type="PROSITE" id="PS51257">
    <property type="entry name" value="PROKAR_LIPOPROTEIN"/>
    <property type="match status" value="1"/>
</dbReference>
<dbReference type="Gene3D" id="2.60.120.1140">
    <property type="entry name" value="Protein of unknown function DUF192"/>
    <property type="match status" value="1"/>
</dbReference>
<dbReference type="PANTHER" id="PTHR37953:SF1">
    <property type="entry name" value="UPF0127 PROTEIN MJ1496"/>
    <property type="match status" value="1"/>
</dbReference>
<feature type="signal peptide" evidence="1">
    <location>
        <begin position="1"/>
        <end position="24"/>
    </location>
</feature>
<dbReference type="AlphaFoldDB" id="A0A0A2GUK6"/>
<evidence type="ECO:0000313" key="3">
    <source>
        <dbReference type="Proteomes" id="UP000030140"/>
    </source>
</evidence>
<organism evidence="2 3">
    <name type="scientific">Dokdonia donghaensis DSW-1</name>
    <dbReference type="NCBI Taxonomy" id="1300343"/>
    <lineage>
        <taxon>Bacteria</taxon>
        <taxon>Pseudomonadati</taxon>
        <taxon>Bacteroidota</taxon>
        <taxon>Flavobacteriia</taxon>
        <taxon>Flavobacteriales</taxon>
        <taxon>Flavobacteriaceae</taxon>
        <taxon>Dokdonia</taxon>
    </lineage>
</organism>
<dbReference type="EMBL" id="JSAQ01000001">
    <property type="protein sequence ID" value="KGO06208.1"/>
    <property type="molecule type" value="Genomic_DNA"/>
</dbReference>
<dbReference type="Proteomes" id="UP000030140">
    <property type="component" value="Unassembled WGS sequence"/>
</dbReference>
<accession>A0A0A2GUK6</accession>